<feature type="domain" description="Response regulatory" evidence="5">
    <location>
        <begin position="7"/>
        <end position="123"/>
    </location>
</feature>
<evidence type="ECO:0000256" key="3">
    <source>
        <dbReference type="PROSITE-ProRule" id="PRU00169"/>
    </source>
</evidence>
<dbReference type="InterPro" id="IPR039420">
    <property type="entry name" value="WalR-like"/>
</dbReference>
<dbReference type="InterPro" id="IPR001789">
    <property type="entry name" value="Sig_transdc_resp-reg_receiver"/>
</dbReference>
<dbReference type="SUPFAM" id="SSF46894">
    <property type="entry name" value="C-terminal effector domain of the bipartite response regulators"/>
    <property type="match status" value="1"/>
</dbReference>
<dbReference type="Gene3D" id="1.10.10.10">
    <property type="entry name" value="Winged helix-like DNA-binding domain superfamily/Winged helix DNA-binding domain"/>
    <property type="match status" value="1"/>
</dbReference>
<keyword evidence="2 6" id="KW-0238">DNA-binding</keyword>
<dbReference type="InterPro" id="IPR036388">
    <property type="entry name" value="WH-like_DNA-bd_sf"/>
</dbReference>
<dbReference type="GO" id="GO:0003677">
    <property type="term" value="F:DNA binding"/>
    <property type="evidence" value="ECO:0007669"/>
    <property type="project" value="UniProtKB-KW"/>
</dbReference>
<reference evidence="7" key="1">
    <citation type="submission" date="2016-04" db="EMBL/GenBank/DDBJ databases">
        <authorList>
            <person name="Chen L."/>
            <person name="Zhuang W."/>
            <person name="Wang G."/>
        </authorList>
    </citation>
    <scope>NUCLEOTIDE SEQUENCE [LARGE SCALE GENOMIC DNA]</scope>
    <source>
        <strain evidence="7">17621</strain>
    </source>
</reference>
<dbReference type="EMBL" id="LVXG01000004">
    <property type="protein sequence ID" value="OQP54231.1"/>
    <property type="molecule type" value="Genomic_DNA"/>
</dbReference>
<dbReference type="PROSITE" id="PS50043">
    <property type="entry name" value="HTH_LUXR_2"/>
    <property type="match status" value="1"/>
</dbReference>
<dbReference type="GO" id="GO:0000160">
    <property type="term" value="P:phosphorelay signal transduction system"/>
    <property type="evidence" value="ECO:0007669"/>
    <property type="project" value="InterPro"/>
</dbReference>
<proteinExistence type="predicted"/>
<dbReference type="InterPro" id="IPR000792">
    <property type="entry name" value="Tscrpt_reg_LuxR_C"/>
</dbReference>
<dbReference type="PROSITE" id="PS50110">
    <property type="entry name" value="RESPONSE_REGULATORY"/>
    <property type="match status" value="1"/>
</dbReference>
<accession>A0A1V9F7I5</accession>
<dbReference type="InterPro" id="IPR058245">
    <property type="entry name" value="NreC/VraR/RcsB-like_REC"/>
</dbReference>
<gene>
    <name evidence="6" type="ORF">A4H97_22295</name>
</gene>
<dbReference type="SMART" id="SM00448">
    <property type="entry name" value="REC"/>
    <property type="match status" value="1"/>
</dbReference>
<evidence type="ECO:0000256" key="2">
    <source>
        <dbReference type="ARBA" id="ARBA00023125"/>
    </source>
</evidence>
<dbReference type="CDD" id="cd06170">
    <property type="entry name" value="LuxR_C_like"/>
    <property type="match status" value="1"/>
</dbReference>
<evidence type="ECO:0000259" key="4">
    <source>
        <dbReference type="PROSITE" id="PS50043"/>
    </source>
</evidence>
<dbReference type="STRING" id="354355.SAMN05660816_05252"/>
<dbReference type="AlphaFoldDB" id="A0A1V9F7I5"/>
<dbReference type="GO" id="GO:0006355">
    <property type="term" value="P:regulation of DNA-templated transcription"/>
    <property type="evidence" value="ECO:0007669"/>
    <property type="project" value="InterPro"/>
</dbReference>
<feature type="modified residue" description="4-aspartylphosphate" evidence="3">
    <location>
        <position position="58"/>
    </location>
</feature>
<dbReference type="PANTHER" id="PTHR43214:SF17">
    <property type="entry name" value="TRANSCRIPTIONAL REGULATORY PROTEIN RCSB"/>
    <property type="match status" value="1"/>
</dbReference>
<dbReference type="Pfam" id="PF00196">
    <property type="entry name" value="GerE"/>
    <property type="match status" value="1"/>
</dbReference>
<dbReference type="Gene3D" id="3.40.50.2300">
    <property type="match status" value="1"/>
</dbReference>
<evidence type="ECO:0000256" key="1">
    <source>
        <dbReference type="ARBA" id="ARBA00022553"/>
    </source>
</evidence>
<name>A0A1V9F7I5_9BACT</name>
<comment type="caution">
    <text evidence="6">The sequence shown here is derived from an EMBL/GenBank/DDBJ whole genome shotgun (WGS) entry which is preliminary data.</text>
</comment>
<evidence type="ECO:0000313" key="7">
    <source>
        <dbReference type="Proteomes" id="UP000192610"/>
    </source>
</evidence>
<dbReference type="SUPFAM" id="SSF52172">
    <property type="entry name" value="CheY-like"/>
    <property type="match status" value="1"/>
</dbReference>
<keyword evidence="7" id="KW-1185">Reference proteome</keyword>
<dbReference type="Proteomes" id="UP000192610">
    <property type="component" value="Unassembled WGS sequence"/>
</dbReference>
<sequence>MPIPAINVAIVDDHTLFRKTLKAYITEQRNLNVVISSPDVPDLLNKLKDFTVHVLIMDVYMPKVSGNEAVNLIRSKYPDIKILVLSMCTDMDLLSDMLDAGVYSIISKADEPEELIRAITSLSEQRIYRNKMFTDLMYWNKQNTIKTYSYLRPIALNDREKEILGLLWEEKSNKEIADHLFLSIRSIEKIRQDLKEKIGVKSTIGLLKYAIEKKIIILNPWHLNVKNGDNGYSLIQ</sequence>
<evidence type="ECO:0000313" key="6">
    <source>
        <dbReference type="EMBL" id="OQP54231.1"/>
    </source>
</evidence>
<dbReference type="Pfam" id="PF00072">
    <property type="entry name" value="Response_reg"/>
    <property type="match status" value="1"/>
</dbReference>
<dbReference type="InterPro" id="IPR011006">
    <property type="entry name" value="CheY-like_superfamily"/>
</dbReference>
<dbReference type="OrthoDB" id="666033at2"/>
<keyword evidence="1 3" id="KW-0597">Phosphoprotein</keyword>
<dbReference type="CDD" id="cd17535">
    <property type="entry name" value="REC_NarL-like"/>
    <property type="match status" value="1"/>
</dbReference>
<dbReference type="SMART" id="SM00421">
    <property type="entry name" value="HTH_LUXR"/>
    <property type="match status" value="1"/>
</dbReference>
<dbReference type="PANTHER" id="PTHR43214">
    <property type="entry name" value="TWO-COMPONENT RESPONSE REGULATOR"/>
    <property type="match status" value="1"/>
</dbReference>
<evidence type="ECO:0000259" key="5">
    <source>
        <dbReference type="PROSITE" id="PS50110"/>
    </source>
</evidence>
<organism evidence="6 7">
    <name type="scientific">Niastella yeongjuensis</name>
    <dbReference type="NCBI Taxonomy" id="354355"/>
    <lineage>
        <taxon>Bacteria</taxon>
        <taxon>Pseudomonadati</taxon>
        <taxon>Bacteroidota</taxon>
        <taxon>Chitinophagia</taxon>
        <taxon>Chitinophagales</taxon>
        <taxon>Chitinophagaceae</taxon>
        <taxon>Niastella</taxon>
    </lineage>
</organism>
<dbReference type="InterPro" id="IPR016032">
    <property type="entry name" value="Sig_transdc_resp-reg_C-effctor"/>
</dbReference>
<dbReference type="RefSeq" id="WP_081197538.1">
    <property type="nucleotide sequence ID" value="NZ_FOCZ01000011.1"/>
</dbReference>
<feature type="domain" description="HTH luxR-type" evidence="4">
    <location>
        <begin position="149"/>
        <end position="214"/>
    </location>
</feature>
<protein>
    <submittedName>
        <fullName evidence="6">DNA-binding response regulator</fullName>
    </submittedName>
</protein>